<protein>
    <submittedName>
        <fullName evidence="2">Uncharacterized protein</fullName>
    </submittedName>
</protein>
<keyword evidence="3" id="KW-1185">Reference proteome</keyword>
<evidence type="ECO:0000256" key="1">
    <source>
        <dbReference type="SAM" id="Phobius"/>
    </source>
</evidence>
<name>A0A2V2YJU8_9BACL</name>
<sequence>MLYFFWFVLFSIIEGVAIFSFMLYTFRFDLKKYIVPALMVNTLMSLQSYFIREDSSMVFLVVVINFLILVFFMATIVRIPLIWAMFTSFIGYALFIALQTGLLLLSFGRITVHMVQTIPIYGYIIQLLTGVFGFIIMNALYRLGIGFTFDFEKFRFRKEAIVVASLILAAGIPLGVLLYIGDLYINMTFLVICLSIFFYYSLRKENEENASLFIE</sequence>
<feature type="transmembrane region" description="Helical" evidence="1">
    <location>
        <begin position="6"/>
        <end position="26"/>
    </location>
</feature>
<dbReference type="AlphaFoldDB" id="A0A2V2YJU8"/>
<gene>
    <name evidence="2" type="ORF">DFQ01_13725</name>
</gene>
<feature type="transmembrane region" description="Helical" evidence="1">
    <location>
        <begin position="33"/>
        <end position="51"/>
    </location>
</feature>
<organism evidence="2 3">
    <name type="scientific">Paenibacillus cellulosilyticus</name>
    <dbReference type="NCBI Taxonomy" id="375489"/>
    <lineage>
        <taxon>Bacteria</taxon>
        <taxon>Bacillati</taxon>
        <taxon>Bacillota</taxon>
        <taxon>Bacilli</taxon>
        <taxon>Bacillales</taxon>
        <taxon>Paenibacillaceae</taxon>
        <taxon>Paenibacillus</taxon>
    </lineage>
</organism>
<feature type="transmembrane region" description="Helical" evidence="1">
    <location>
        <begin position="160"/>
        <end position="178"/>
    </location>
</feature>
<keyword evidence="1" id="KW-0472">Membrane</keyword>
<feature type="transmembrane region" description="Helical" evidence="1">
    <location>
        <begin position="120"/>
        <end position="140"/>
    </location>
</feature>
<evidence type="ECO:0000313" key="2">
    <source>
        <dbReference type="EMBL" id="PWV92038.1"/>
    </source>
</evidence>
<keyword evidence="1" id="KW-1133">Transmembrane helix</keyword>
<feature type="transmembrane region" description="Helical" evidence="1">
    <location>
        <begin position="89"/>
        <end position="108"/>
    </location>
</feature>
<proteinExistence type="predicted"/>
<dbReference type="EMBL" id="QGTQ01000037">
    <property type="protein sequence ID" value="PWV92038.1"/>
    <property type="molecule type" value="Genomic_DNA"/>
</dbReference>
<evidence type="ECO:0000313" key="3">
    <source>
        <dbReference type="Proteomes" id="UP000246635"/>
    </source>
</evidence>
<keyword evidence="1" id="KW-0812">Transmembrane</keyword>
<feature type="transmembrane region" description="Helical" evidence="1">
    <location>
        <begin position="57"/>
        <end position="77"/>
    </location>
</feature>
<feature type="transmembrane region" description="Helical" evidence="1">
    <location>
        <begin position="184"/>
        <end position="202"/>
    </location>
</feature>
<comment type="caution">
    <text evidence="2">The sequence shown here is derived from an EMBL/GenBank/DDBJ whole genome shotgun (WGS) entry which is preliminary data.</text>
</comment>
<reference evidence="2 3" key="1">
    <citation type="submission" date="2018-05" db="EMBL/GenBank/DDBJ databases">
        <title>Genomic Encyclopedia of Type Strains, Phase III (KMG-III): the genomes of soil and plant-associated and newly described type strains.</title>
        <authorList>
            <person name="Whitman W."/>
        </authorList>
    </citation>
    <scope>NUCLEOTIDE SEQUENCE [LARGE SCALE GENOMIC DNA]</scope>
    <source>
        <strain evidence="2 3">CECT 5696</strain>
    </source>
</reference>
<dbReference type="Proteomes" id="UP000246635">
    <property type="component" value="Unassembled WGS sequence"/>
</dbReference>
<accession>A0A2V2YJU8</accession>